<dbReference type="InterPro" id="IPR011989">
    <property type="entry name" value="ARM-like"/>
</dbReference>
<dbReference type="InParanoid" id="K3WJY0"/>
<reference evidence="2" key="1">
    <citation type="journal article" date="2010" name="Genome Biol.">
        <title>Genome sequence of the necrotrophic plant pathogen Pythium ultimum reveals original pathogenicity mechanisms and effector repertoire.</title>
        <authorList>
            <person name="Levesque C.A."/>
            <person name="Brouwer H."/>
            <person name="Cano L."/>
            <person name="Hamilton J.P."/>
            <person name="Holt C."/>
            <person name="Huitema E."/>
            <person name="Raffaele S."/>
            <person name="Robideau G.P."/>
            <person name="Thines M."/>
            <person name="Win J."/>
            <person name="Zerillo M.M."/>
            <person name="Beakes G.W."/>
            <person name="Boore J.L."/>
            <person name="Busam D."/>
            <person name="Dumas B."/>
            <person name="Ferriera S."/>
            <person name="Fuerstenberg S.I."/>
            <person name="Gachon C.M."/>
            <person name="Gaulin E."/>
            <person name="Govers F."/>
            <person name="Grenville-Briggs L."/>
            <person name="Horner N."/>
            <person name="Hostetler J."/>
            <person name="Jiang R.H."/>
            <person name="Johnson J."/>
            <person name="Krajaejun T."/>
            <person name="Lin H."/>
            <person name="Meijer H.J."/>
            <person name="Moore B."/>
            <person name="Morris P."/>
            <person name="Phuntmart V."/>
            <person name="Puiu D."/>
            <person name="Shetty J."/>
            <person name="Stajich J.E."/>
            <person name="Tripathy S."/>
            <person name="Wawra S."/>
            <person name="van West P."/>
            <person name="Whitty B.R."/>
            <person name="Coutinho P.M."/>
            <person name="Henrissat B."/>
            <person name="Martin F."/>
            <person name="Thomas P.D."/>
            <person name="Tyler B.M."/>
            <person name="De Vries R.P."/>
            <person name="Kamoun S."/>
            <person name="Yandell M."/>
            <person name="Tisserat N."/>
            <person name="Buell C.R."/>
        </authorList>
    </citation>
    <scope>NUCLEOTIDE SEQUENCE</scope>
    <source>
        <strain evidence="2">DAOM:BR144</strain>
    </source>
</reference>
<dbReference type="SUPFAM" id="SSF48371">
    <property type="entry name" value="ARM repeat"/>
    <property type="match status" value="1"/>
</dbReference>
<sequence>MSSVHVLLSSLQDRGKCGSDACCAMLQELLSFCRYDEIKTEIMAHGIDPLLALATDESLSASADIIDALLELLNALTFNNYAAKVALAQKGTLQVAIGVLHQFGDKKPSKKRNKIVKQVLDLVEQCSDGSSSSVERGNQTQKEQLYTLILRILDNMSEDCNVLLHTAKMLGCMLEQSMGIIRIIAKLDGIPVLLRLLAAPGDNMSVKRSVCEVLLIMSDASGMIQMMASDNIVHALAVCLRVPIPGRDVESIVIRLLVRLSEEARAYGQIINEEMMPLLFQVVDRNYNLQEVAGPTCIILERLSRFARDCKLDLSSYLQDAPCRGKVLINIATCHAHVAKLVLSVFGFFVNISYNPVDLPLFVNSDTIEGLLALYILNGSSGNLSSLSADIVQVVSSLSRTTIETIVLNDDDKSLPSLFLCLRNHYGNLRFASQVFAILTKYWKQQ</sequence>
<keyword evidence="2" id="KW-1185">Reference proteome</keyword>
<protein>
    <submittedName>
        <fullName evidence="1">Uncharacterized protein</fullName>
    </submittedName>
</protein>
<proteinExistence type="predicted"/>
<reference evidence="2" key="2">
    <citation type="submission" date="2010-04" db="EMBL/GenBank/DDBJ databases">
        <authorList>
            <person name="Buell R."/>
            <person name="Hamilton J."/>
            <person name="Hostetler J."/>
        </authorList>
    </citation>
    <scope>NUCLEOTIDE SEQUENCE [LARGE SCALE GENOMIC DNA]</scope>
    <source>
        <strain evidence="2">DAOM:BR144</strain>
    </source>
</reference>
<dbReference type="Proteomes" id="UP000019132">
    <property type="component" value="Unassembled WGS sequence"/>
</dbReference>
<evidence type="ECO:0000313" key="2">
    <source>
        <dbReference type="Proteomes" id="UP000019132"/>
    </source>
</evidence>
<dbReference type="VEuPathDB" id="FungiDB:PYU1_G005261"/>
<name>K3WJY0_GLOUD</name>
<dbReference type="EMBL" id="GL376633">
    <property type="status" value="NOT_ANNOTATED_CDS"/>
    <property type="molecule type" value="Genomic_DNA"/>
</dbReference>
<organism evidence="1 2">
    <name type="scientific">Globisporangium ultimum (strain ATCC 200006 / CBS 805.95 / DAOM BR144)</name>
    <name type="common">Pythium ultimum</name>
    <dbReference type="NCBI Taxonomy" id="431595"/>
    <lineage>
        <taxon>Eukaryota</taxon>
        <taxon>Sar</taxon>
        <taxon>Stramenopiles</taxon>
        <taxon>Oomycota</taxon>
        <taxon>Peronosporomycetes</taxon>
        <taxon>Pythiales</taxon>
        <taxon>Pythiaceae</taxon>
        <taxon>Globisporangium</taxon>
    </lineage>
</organism>
<accession>K3WJY0</accession>
<dbReference type="OMA" id="APGMLQM"/>
<dbReference type="InterPro" id="IPR016024">
    <property type="entry name" value="ARM-type_fold"/>
</dbReference>
<reference evidence="1" key="3">
    <citation type="submission" date="2015-02" db="UniProtKB">
        <authorList>
            <consortium name="EnsemblProtists"/>
        </authorList>
    </citation>
    <scope>IDENTIFICATION</scope>
    <source>
        <strain evidence="1">DAOM BR144</strain>
    </source>
</reference>
<dbReference type="HOGENOM" id="CLU_702992_0_0_1"/>
<dbReference type="Gene3D" id="1.25.10.10">
    <property type="entry name" value="Leucine-rich Repeat Variant"/>
    <property type="match status" value="2"/>
</dbReference>
<evidence type="ECO:0000313" key="1">
    <source>
        <dbReference type="EnsemblProtists" id="PYU1_T005272"/>
    </source>
</evidence>
<dbReference type="EnsemblProtists" id="PYU1_T005272">
    <property type="protein sequence ID" value="PYU1_T005272"/>
    <property type="gene ID" value="PYU1_G005261"/>
</dbReference>
<dbReference type="eggNOG" id="ENOG502SMRT">
    <property type="taxonomic scope" value="Eukaryota"/>
</dbReference>
<dbReference type="AlphaFoldDB" id="K3WJY0"/>